<evidence type="ECO:0000313" key="1">
    <source>
        <dbReference type="EMBL" id="VFK44131.1"/>
    </source>
</evidence>
<dbReference type="AlphaFoldDB" id="A0A450YRF6"/>
<accession>A0A450YRF6</accession>
<dbReference type="EMBL" id="CAADFR010000168">
    <property type="protein sequence ID" value="VFK44131.1"/>
    <property type="molecule type" value="Genomic_DNA"/>
</dbReference>
<evidence type="ECO:0000313" key="2">
    <source>
        <dbReference type="EMBL" id="VFK44485.1"/>
    </source>
</evidence>
<organism evidence="1">
    <name type="scientific">Candidatus Kentrum sp. SD</name>
    <dbReference type="NCBI Taxonomy" id="2126332"/>
    <lineage>
        <taxon>Bacteria</taxon>
        <taxon>Pseudomonadati</taxon>
        <taxon>Pseudomonadota</taxon>
        <taxon>Gammaproteobacteria</taxon>
        <taxon>Candidatus Kentrum</taxon>
    </lineage>
</organism>
<dbReference type="EMBL" id="CAADHB010000215">
    <property type="protein sequence ID" value="VFK81078.1"/>
    <property type="molecule type" value="Genomic_DNA"/>
</dbReference>
<protein>
    <submittedName>
        <fullName evidence="1">Uncharacterized protein</fullName>
    </submittedName>
</protein>
<sequence>MSELTKEQLLKAIERSAYSAFSMPYSLNKKAHWKMFYREIVENIEMFLGRELPSSGEDWNSWGSYHLVPYDLANAYPDISCLKKETTCKS</sequence>
<proteinExistence type="predicted"/>
<name>A0A450YRF6_9GAMM</name>
<reference evidence="1" key="1">
    <citation type="submission" date="2019-02" db="EMBL/GenBank/DDBJ databases">
        <authorList>
            <person name="Gruber-Vodicka R. H."/>
            <person name="Seah K. B. B."/>
        </authorList>
    </citation>
    <scope>NUCLEOTIDE SEQUENCE</scope>
    <source>
        <strain evidence="3">BECK_S127</strain>
        <strain evidence="2">BECK_S1320</strain>
        <strain evidence="1">BECK_S1321</strain>
    </source>
</reference>
<evidence type="ECO:0000313" key="3">
    <source>
        <dbReference type="EMBL" id="VFK81078.1"/>
    </source>
</evidence>
<dbReference type="EMBL" id="CAADFU010000038">
    <property type="protein sequence ID" value="VFK44485.1"/>
    <property type="molecule type" value="Genomic_DNA"/>
</dbReference>
<gene>
    <name evidence="3" type="ORF">BECKSD772D_GA0070982_12155</name>
    <name evidence="2" type="ORF">BECKSD772E_GA0070983_103826</name>
    <name evidence="1" type="ORF">BECKSD772F_GA0070984_11688</name>
</gene>